<dbReference type="PROSITE" id="PS00018">
    <property type="entry name" value="EF_HAND_1"/>
    <property type="match status" value="2"/>
</dbReference>
<evidence type="ECO:0000313" key="3">
    <source>
        <dbReference type="EMBL" id="OLQ13067.1"/>
    </source>
</evidence>
<keyword evidence="3" id="KW-0418">Kinase</keyword>
<sequence length="268" mass="30205">MLRINPAIRVSATAILKHPWVKVARTTFPRRRMVQLLNNLRVNVQESEFKRFVLRVVAEQVPRLLVSSFRNRVPLMAGQCDSKAFSTACSVLLSLAKAFRCLDRNGDGVLTVEEVVKGLKKNLDVKDEKDLAALFAFSAFDKDRGGTISGDEIGRIVKEVEGQLVSMEVANSCAAQIQRELEQKGGADDLDFEQFVFLMKSRPTAADALNTQISRGCWSAFGVDCYQVRHREPDRWDITKEKSRANRSVYRRRLARKKGEEEDPVMGG</sequence>
<dbReference type="PROSITE" id="PS50222">
    <property type="entry name" value="EF_HAND_2"/>
    <property type="match status" value="2"/>
</dbReference>
<gene>
    <name evidence="3" type="primary">CPK24</name>
    <name evidence="3" type="ORF">AK812_SmicGene2979</name>
</gene>
<dbReference type="GO" id="GO:0005509">
    <property type="term" value="F:calcium ion binding"/>
    <property type="evidence" value="ECO:0007669"/>
    <property type="project" value="InterPro"/>
</dbReference>
<name>A0A1Q9F0A4_SYMMI</name>
<dbReference type="GO" id="GO:0016301">
    <property type="term" value="F:kinase activity"/>
    <property type="evidence" value="ECO:0007669"/>
    <property type="project" value="UniProtKB-KW"/>
</dbReference>
<dbReference type="Pfam" id="PF13405">
    <property type="entry name" value="EF-hand_6"/>
    <property type="match status" value="1"/>
</dbReference>
<protein>
    <submittedName>
        <fullName evidence="3">Calcium-dependent protein kinase 24</fullName>
    </submittedName>
</protein>
<dbReference type="AlphaFoldDB" id="A0A1Q9F0A4"/>
<dbReference type="Pfam" id="PF13202">
    <property type="entry name" value="EF-hand_5"/>
    <property type="match status" value="1"/>
</dbReference>
<dbReference type="Gene3D" id="1.10.238.10">
    <property type="entry name" value="EF-hand"/>
    <property type="match status" value="1"/>
</dbReference>
<reference evidence="3 4" key="1">
    <citation type="submission" date="2016-02" db="EMBL/GenBank/DDBJ databases">
        <title>Genome analysis of coral dinoflagellate symbionts highlights evolutionary adaptations to a symbiotic lifestyle.</title>
        <authorList>
            <person name="Aranda M."/>
            <person name="Li Y."/>
            <person name="Liew Y.J."/>
            <person name="Baumgarten S."/>
            <person name="Simakov O."/>
            <person name="Wilson M."/>
            <person name="Piel J."/>
            <person name="Ashoor H."/>
            <person name="Bougouffa S."/>
            <person name="Bajic V.B."/>
            <person name="Ryu T."/>
            <person name="Ravasi T."/>
            <person name="Bayer T."/>
            <person name="Micklem G."/>
            <person name="Kim H."/>
            <person name="Bhak J."/>
            <person name="Lajeunesse T.C."/>
            <person name="Voolstra C.R."/>
        </authorList>
    </citation>
    <scope>NUCLEOTIDE SEQUENCE [LARGE SCALE GENOMIC DNA]</scope>
    <source>
        <strain evidence="3 4">CCMP2467</strain>
    </source>
</reference>
<keyword evidence="4" id="KW-1185">Reference proteome</keyword>
<feature type="domain" description="EF-hand" evidence="2">
    <location>
        <begin position="90"/>
        <end position="125"/>
    </location>
</feature>
<dbReference type="CDD" id="cd00051">
    <property type="entry name" value="EFh"/>
    <property type="match status" value="1"/>
</dbReference>
<dbReference type="SUPFAM" id="SSF47473">
    <property type="entry name" value="EF-hand"/>
    <property type="match status" value="1"/>
</dbReference>
<comment type="caution">
    <text evidence="3">The sequence shown here is derived from an EMBL/GenBank/DDBJ whole genome shotgun (WGS) entry which is preliminary data.</text>
</comment>
<evidence type="ECO:0000313" key="4">
    <source>
        <dbReference type="Proteomes" id="UP000186817"/>
    </source>
</evidence>
<dbReference type="InterPro" id="IPR011992">
    <property type="entry name" value="EF-hand-dom_pair"/>
</dbReference>
<dbReference type="SMART" id="SM00054">
    <property type="entry name" value="EFh"/>
    <property type="match status" value="2"/>
</dbReference>
<dbReference type="EMBL" id="LSRX01000033">
    <property type="protein sequence ID" value="OLQ13067.1"/>
    <property type="molecule type" value="Genomic_DNA"/>
</dbReference>
<evidence type="ECO:0000259" key="2">
    <source>
        <dbReference type="PROSITE" id="PS50222"/>
    </source>
</evidence>
<evidence type="ECO:0000256" key="1">
    <source>
        <dbReference type="ARBA" id="ARBA00022837"/>
    </source>
</evidence>
<feature type="domain" description="EF-hand" evidence="2">
    <location>
        <begin position="128"/>
        <end position="163"/>
    </location>
</feature>
<organism evidence="3 4">
    <name type="scientific">Symbiodinium microadriaticum</name>
    <name type="common">Dinoflagellate</name>
    <name type="synonym">Zooxanthella microadriatica</name>
    <dbReference type="NCBI Taxonomy" id="2951"/>
    <lineage>
        <taxon>Eukaryota</taxon>
        <taxon>Sar</taxon>
        <taxon>Alveolata</taxon>
        <taxon>Dinophyceae</taxon>
        <taxon>Suessiales</taxon>
        <taxon>Symbiodiniaceae</taxon>
        <taxon>Symbiodinium</taxon>
    </lineage>
</organism>
<keyword evidence="1" id="KW-0106">Calcium</keyword>
<accession>A0A1Q9F0A4</accession>
<keyword evidence="3" id="KW-0808">Transferase</keyword>
<proteinExistence type="predicted"/>
<dbReference type="InterPro" id="IPR018247">
    <property type="entry name" value="EF_Hand_1_Ca_BS"/>
</dbReference>
<dbReference type="Proteomes" id="UP000186817">
    <property type="component" value="Unassembled WGS sequence"/>
</dbReference>
<dbReference type="InterPro" id="IPR002048">
    <property type="entry name" value="EF_hand_dom"/>
</dbReference>